<dbReference type="Pfam" id="PF00578">
    <property type="entry name" value="AhpC-TSA"/>
    <property type="match status" value="1"/>
</dbReference>
<dbReference type="OrthoDB" id="9799347at2"/>
<evidence type="ECO:0000256" key="2">
    <source>
        <dbReference type="SAM" id="Phobius"/>
    </source>
</evidence>
<keyword evidence="1" id="KW-0676">Redox-active center</keyword>
<dbReference type="InterPro" id="IPR000866">
    <property type="entry name" value="AhpC/TSA"/>
</dbReference>
<keyword evidence="2" id="KW-1133">Transmembrane helix</keyword>
<dbReference type="InterPro" id="IPR017937">
    <property type="entry name" value="Thioredoxin_CS"/>
</dbReference>
<keyword evidence="2" id="KW-0812">Transmembrane</keyword>
<reference evidence="4 5" key="1">
    <citation type="submission" date="2018-03" db="EMBL/GenBank/DDBJ databases">
        <title>Genomic Encyclopedia of Archaeal and Bacterial Type Strains, Phase II (KMG-II): from individual species to whole genera.</title>
        <authorList>
            <person name="Goeker M."/>
        </authorList>
    </citation>
    <scope>NUCLEOTIDE SEQUENCE [LARGE SCALE GENOMIC DNA]</scope>
    <source>
        <strain evidence="4 5">DSM 100673</strain>
    </source>
</reference>
<evidence type="ECO:0000259" key="3">
    <source>
        <dbReference type="PROSITE" id="PS51352"/>
    </source>
</evidence>
<dbReference type="PANTHER" id="PTHR42852:SF18">
    <property type="entry name" value="CHROMOSOME UNDETERMINED SCAFFOLD_47, WHOLE GENOME SHOTGUN SEQUENCE"/>
    <property type="match status" value="1"/>
</dbReference>
<dbReference type="AlphaFoldDB" id="A0A2P8FEQ6"/>
<dbReference type="InterPro" id="IPR050553">
    <property type="entry name" value="Thioredoxin_ResA/DsbE_sf"/>
</dbReference>
<proteinExistence type="predicted"/>
<keyword evidence="5" id="KW-1185">Reference proteome</keyword>
<dbReference type="RefSeq" id="WP_106608204.1">
    <property type="nucleotide sequence ID" value="NZ_PYGJ01000004.1"/>
</dbReference>
<dbReference type="Gene3D" id="3.40.30.10">
    <property type="entry name" value="Glutaredoxin"/>
    <property type="match status" value="1"/>
</dbReference>
<feature type="transmembrane region" description="Helical" evidence="2">
    <location>
        <begin position="12"/>
        <end position="31"/>
    </location>
</feature>
<dbReference type="Proteomes" id="UP000240418">
    <property type="component" value="Unassembled WGS sequence"/>
</dbReference>
<protein>
    <submittedName>
        <fullName evidence="4">Thiol-disulfide isomerase/thioredoxin</fullName>
    </submittedName>
</protein>
<evidence type="ECO:0000313" key="4">
    <source>
        <dbReference type="EMBL" id="PSL20206.1"/>
    </source>
</evidence>
<dbReference type="PROSITE" id="PS00194">
    <property type="entry name" value="THIOREDOXIN_1"/>
    <property type="match status" value="1"/>
</dbReference>
<dbReference type="EMBL" id="PYGJ01000004">
    <property type="protein sequence ID" value="PSL20206.1"/>
    <property type="molecule type" value="Genomic_DNA"/>
</dbReference>
<organism evidence="4 5">
    <name type="scientific">Shimia abyssi</name>
    <dbReference type="NCBI Taxonomy" id="1662395"/>
    <lineage>
        <taxon>Bacteria</taxon>
        <taxon>Pseudomonadati</taxon>
        <taxon>Pseudomonadota</taxon>
        <taxon>Alphaproteobacteria</taxon>
        <taxon>Rhodobacterales</taxon>
        <taxon>Roseobacteraceae</taxon>
    </lineage>
</organism>
<dbReference type="GO" id="GO:0016853">
    <property type="term" value="F:isomerase activity"/>
    <property type="evidence" value="ECO:0007669"/>
    <property type="project" value="UniProtKB-KW"/>
</dbReference>
<comment type="caution">
    <text evidence="4">The sequence shown here is derived from an EMBL/GenBank/DDBJ whole genome shotgun (WGS) entry which is preliminary data.</text>
</comment>
<dbReference type="PANTHER" id="PTHR42852">
    <property type="entry name" value="THIOL:DISULFIDE INTERCHANGE PROTEIN DSBE"/>
    <property type="match status" value="1"/>
</dbReference>
<dbReference type="GO" id="GO:0016209">
    <property type="term" value="F:antioxidant activity"/>
    <property type="evidence" value="ECO:0007669"/>
    <property type="project" value="InterPro"/>
</dbReference>
<sequence>MKRNAQKRPLAGLVYTGLAAIAIAAVGFVALQNPATAGSTLDTAEIAEMRSGDMRKLNFHSDPRALSTKSFTTDDGGEAVLADYEGKVILLNFWATWCAPCRHEMPMLSALQSELGGEDFEVVTLATGRNLVPAMQRFFDDIGVTNLPLHRDPKQLVARDMGVFGLPVTVIIDREGREIARLQGDADWSSDNARAILSAVIDQTAAH</sequence>
<gene>
    <name evidence="4" type="ORF">CLV88_104267</name>
</gene>
<evidence type="ECO:0000256" key="1">
    <source>
        <dbReference type="ARBA" id="ARBA00023284"/>
    </source>
</evidence>
<accession>A0A2P8FEQ6</accession>
<feature type="domain" description="Thioredoxin" evidence="3">
    <location>
        <begin position="60"/>
        <end position="202"/>
    </location>
</feature>
<evidence type="ECO:0000313" key="5">
    <source>
        <dbReference type="Proteomes" id="UP000240418"/>
    </source>
</evidence>
<keyword evidence="2" id="KW-0472">Membrane</keyword>
<dbReference type="InterPro" id="IPR036249">
    <property type="entry name" value="Thioredoxin-like_sf"/>
</dbReference>
<dbReference type="SUPFAM" id="SSF52833">
    <property type="entry name" value="Thioredoxin-like"/>
    <property type="match status" value="1"/>
</dbReference>
<dbReference type="CDD" id="cd02966">
    <property type="entry name" value="TlpA_like_family"/>
    <property type="match status" value="1"/>
</dbReference>
<name>A0A2P8FEQ6_9RHOB</name>
<dbReference type="GO" id="GO:0015036">
    <property type="term" value="F:disulfide oxidoreductase activity"/>
    <property type="evidence" value="ECO:0007669"/>
    <property type="project" value="UniProtKB-ARBA"/>
</dbReference>
<keyword evidence="4" id="KW-0413">Isomerase</keyword>
<dbReference type="PROSITE" id="PS51352">
    <property type="entry name" value="THIOREDOXIN_2"/>
    <property type="match status" value="1"/>
</dbReference>
<dbReference type="InterPro" id="IPR013766">
    <property type="entry name" value="Thioredoxin_domain"/>
</dbReference>